<sequence>MSLYPEDDRRRDRSRSRSRDRRPQEEPERDAPTYGDIREPSYVYPEDDLDDGYRPRRRKDAPPSKAGLPYPGEDGMDMMIPGDYGAYGHDAPRGSYRKPSPPTDPAYRSSRDSQLPGAFPEEDRRRRDDRPPRDDKPSRDDRLSRADDKYRRDEDKYRRDNDRYRRDDDGDRRSRYDDPEDRRSGKSRRGEDDEPPSKSRQAEPPQDKYGRRELDEDKLKHLPLKYSRTYDDGTDSPRSPRASRTDFSGRDDDPLRYLPQKYSRRNEEDESKSSDRDSNRRDSRMSKKERLEEDLAYGKPPRDEPATYGSYIPPSPLDERRSSKYAPREDEPPRRKPASPPSEYGSSKYDRDPYGDDVRGSRPDVLTVEPGARDRRRDKSPGPAGLAPEPEKRERDRSRDRRRDKSPGPAALTVEPKDRERDRSRDRRGSTRDRSPQPPTARMSSLTVDSGRSSGQALTLAAAPGSPLLESYHGTYQACSPMPSPLLITSNGPGDIEPMSPLASGDEGDGSGRKRSRRARFHDPEDIASQIARALKGDGPPDTRPLIEILPPLTHDQVMELRSEYKRLVKTGSARKGVNVAKHIRARLKDEDPSLMKACYSVALGQWEAEAYWANFWYQGDKTRRELLIESLMGRTNDEIRRIKDAFTDKKYDNSLTKCMKMELKEDKFKKAVLMVLDERRMEDRDPAGRSLPLDYKLVDQDADELHKAVKSEKGGESLMISIVVQRSDSHLRAVLKEYERHYRSNFARDALKKSGNLVGELLAHILNGVINRPVRDALLLHHAITASRKDELRRELLISRLVRFHWDAAHMSAIRKAYRERYGRELQDAVREVTSGEWGMFCTEMCIARAPNDVRRFEKVEIINR</sequence>
<dbReference type="GO" id="GO:0005886">
    <property type="term" value="C:plasma membrane"/>
    <property type="evidence" value="ECO:0007669"/>
    <property type="project" value="TreeGrafter"/>
</dbReference>
<accession>A0AA39LB63</accession>
<evidence type="ECO:0000313" key="4">
    <source>
        <dbReference type="EMBL" id="KAK0390827.1"/>
    </source>
</evidence>
<keyword evidence="5" id="KW-1185">Reference proteome</keyword>
<feature type="compositionally biased region" description="Polar residues" evidence="3">
    <location>
        <begin position="442"/>
        <end position="457"/>
    </location>
</feature>
<dbReference type="PANTHER" id="PTHR10502:SF107">
    <property type="entry name" value="ANNEXIN ANXC4 (AFU_ORTHOLOGUE AFUA_3G07020)"/>
    <property type="match status" value="1"/>
</dbReference>
<dbReference type="GO" id="GO:0005737">
    <property type="term" value="C:cytoplasm"/>
    <property type="evidence" value="ECO:0007669"/>
    <property type="project" value="TreeGrafter"/>
</dbReference>
<keyword evidence="1" id="KW-0677">Repeat</keyword>
<dbReference type="GO" id="GO:0012506">
    <property type="term" value="C:vesicle membrane"/>
    <property type="evidence" value="ECO:0007669"/>
    <property type="project" value="TreeGrafter"/>
</dbReference>
<comment type="caution">
    <text evidence="4">The sequence shown here is derived from an EMBL/GenBank/DDBJ whole genome shotgun (WGS) entry which is preliminary data.</text>
</comment>
<evidence type="ECO:0000256" key="3">
    <source>
        <dbReference type="SAM" id="MobiDB-lite"/>
    </source>
</evidence>
<feature type="compositionally biased region" description="Basic and acidic residues" evidence="3">
    <location>
        <begin position="121"/>
        <end position="220"/>
    </location>
</feature>
<feature type="compositionally biased region" description="Basic and acidic residues" evidence="3">
    <location>
        <begin position="348"/>
        <end position="362"/>
    </location>
</feature>
<evidence type="ECO:0000256" key="2">
    <source>
        <dbReference type="ARBA" id="ARBA00023216"/>
    </source>
</evidence>
<feature type="compositionally biased region" description="Basic and acidic residues" evidence="3">
    <location>
        <begin position="317"/>
        <end position="334"/>
    </location>
</feature>
<feature type="region of interest" description="Disordered" evidence="3">
    <location>
        <begin position="1"/>
        <end position="461"/>
    </location>
</feature>
<dbReference type="Pfam" id="PF00191">
    <property type="entry name" value="Annexin"/>
    <property type="match status" value="1"/>
</dbReference>
<feature type="compositionally biased region" description="Basic and acidic residues" evidence="3">
    <location>
        <begin position="371"/>
        <end position="380"/>
    </location>
</feature>
<feature type="region of interest" description="Disordered" evidence="3">
    <location>
        <begin position="484"/>
        <end position="519"/>
    </location>
</feature>
<proteinExistence type="predicted"/>
<gene>
    <name evidence="4" type="ORF">NLU13_0330</name>
</gene>
<reference evidence="4" key="1">
    <citation type="submission" date="2022-10" db="EMBL/GenBank/DDBJ databases">
        <title>Determination and structural analysis of whole genome sequence of Sarocladium strictum F4-1.</title>
        <authorList>
            <person name="Hu L."/>
            <person name="Jiang Y."/>
        </authorList>
    </citation>
    <scope>NUCLEOTIDE SEQUENCE</scope>
    <source>
        <strain evidence="4">F4-1</strain>
    </source>
</reference>
<dbReference type="Proteomes" id="UP001175261">
    <property type="component" value="Unassembled WGS sequence"/>
</dbReference>
<dbReference type="GO" id="GO:0005509">
    <property type="term" value="F:calcium ion binding"/>
    <property type="evidence" value="ECO:0007669"/>
    <property type="project" value="InterPro"/>
</dbReference>
<protein>
    <recommendedName>
        <fullName evidence="6">Annexin ANXC4</fullName>
    </recommendedName>
</protein>
<dbReference type="Gene3D" id="1.10.220.10">
    <property type="entry name" value="Annexin"/>
    <property type="match status" value="3"/>
</dbReference>
<dbReference type="InterPro" id="IPR037104">
    <property type="entry name" value="Annexin_sf"/>
</dbReference>
<dbReference type="InterPro" id="IPR018502">
    <property type="entry name" value="Annexin_repeat"/>
</dbReference>
<organism evidence="4 5">
    <name type="scientific">Sarocladium strictum</name>
    <name type="common">Black bundle disease fungus</name>
    <name type="synonym">Acremonium strictum</name>
    <dbReference type="NCBI Taxonomy" id="5046"/>
    <lineage>
        <taxon>Eukaryota</taxon>
        <taxon>Fungi</taxon>
        <taxon>Dikarya</taxon>
        <taxon>Ascomycota</taxon>
        <taxon>Pezizomycotina</taxon>
        <taxon>Sordariomycetes</taxon>
        <taxon>Hypocreomycetidae</taxon>
        <taxon>Hypocreales</taxon>
        <taxon>Sarocladiaceae</taxon>
        <taxon>Sarocladium</taxon>
    </lineage>
</organism>
<dbReference type="GO" id="GO:0005634">
    <property type="term" value="C:nucleus"/>
    <property type="evidence" value="ECO:0007669"/>
    <property type="project" value="TreeGrafter"/>
</dbReference>
<evidence type="ECO:0000256" key="1">
    <source>
        <dbReference type="ARBA" id="ARBA00022737"/>
    </source>
</evidence>
<feature type="compositionally biased region" description="Basic and acidic residues" evidence="3">
    <location>
        <begin position="243"/>
        <end position="255"/>
    </location>
</feature>
<dbReference type="PANTHER" id="PTHR10502">
    <property type="entry name" value="ANNEXIN"/>
    <property type="match status" value="1"/>
</dbReference>
<dbReference type="SUPFAM" id="SSF47874">
    <property type="entry name" value="Annexin"/>
    <property type="match status" value="1"/>
</dbReference>
<keyword evidence="2" id="KW-0041">Annexin</keyword>
<feature type="compositionally biased region" description="Basic and acidic residues" evidence="3">
    <location>
        <begin position="389"/>
        <end position="406"/>
    </location>
</feature>
<feature type="compositionally biased region" description="Basic and acidic residues" evidence="3">
    <location>
        <begin position="415"/>
        <end position="435"/>
    </location>
</feature>
<feature type="compositionally biased region" description="Basic and acidic residues" evidence="3">
    <location>
        <begin position="264"/>
        <end position="293"/>
    </location>
</feature>
<dbReference type="GO" id="GO:0005544">
    <property type="term" value="F:calcium-dependent phospholipid binding"/>
    <property type="evidence" value="ECO:0007669"/>
    <property type="project" value="InterPro"/>
</dbReference>
<name>A0AA39LB63_SARSR</name>
<evidence type="ECO:0008006" key="6">
    <source>
        <dbReference type="Google" id="ProtNLM"/>
    </source>
</evidence>
<dbReference type="AlphaFoldDB" id="A0AA39LB63"/>
<dbReference type="GO" id="GO:0001786">
    <property type="term" value="F:phosphatidylserine binding"/>
    <property type="evidence" value="ECO:0007669"/>
    <property type="project" value="TreeGrafter"/>
</dbReference>
<evidence type="ECO:0000313" key="5">
    <source>
        <dbReference type="Proteomes" id="UP001175261"/>
    </source>
</evidence>
<feature type="compositionally biased region" description="Basic and acidic residues" evidence="3">
    <location>
        <begin position="1"/>
        <end position="39"/>
    </location>
</feature>
<dbReference type="EMBL" id="JAPDFR010000001">
    <property type="protein sequence ID" value="KAK0390827.1"/>
    <property type="molecule type" value="Genomic_DNA"/>
</dbReference>